<keyword evidence="1" id="KW-0472">Membrane</keyword>
<dbReference type="EnsemblMetazoa" id="AMEM005362-RA">
    <property type="protein sequence ID" value="AMEM005362-PA"/>
    <property type="gene ID" value="AMEM005362"/>
</dbReference>
<dbReference type="VEuPathDB" id="VectorBase:AMEM005362"/>
<name>A0A182UXJ2_ANOME</name>
<accession>A0A182UXJ2</accession>
<evidence type="ECO:0000313" key="3">
    <source>
        <dbReference type="Proteomes" id="UP000075903"/>
    </source>
</evidence>
<protein>
    <submittedName>
        <fullName evidence="2">Uncharacterized protein</fullName>
    </submittedName>
</protein>
<evidence type="ECO:0000313" key="2">
    <source>
        <dbReference type="EnsemblMetazoa" id="AMEM005362-PA"/>
    </source>
</evidence>
<sequence>MAGSRSSSSESVSGGRIVVGLRVVVVRRAVVVLVVGATVVVGLGPLIVRPLVQRTVHIGKPGPITPQIVRHAVDGIQIFAQLRHVVALLQAKVGHRDRHRNFPSAALPIERPAQLLDELPPRSAAPGYSQSRSNPSNPYTFMNWTTLEMNDWRRSLTATIWEYFLPPSAQPPTAIWYLACGYRWRSSVKLRNPLCSRSTSGSITSTW</sequence>
<evidence type="ECO:0000256" key="1">
    <source>
        <dbReference type="SAM" id="Phobius"/>
    </source>
</evidence>
<keyword evidence="3" id="KW-1185">Reference proteome</keyword>
<organism evidence="2 3">
    <name type="scientific">Anopheles merus</name>
    <name type="common">Mosquito</name>
    <dbReference type="NCBI Taxonomy" id="30066"/>
    <lineage>
        <taxon>Eukaryota</taxon>
        <taxon>Metazoa</taxon>
        <taxon>Ecdysozoa</taxon>
        <taxon>Arthropoda</taxon>
        <taxon>Hexapoda</taxon>
        <taxon>Insecta</taxon>
        <taxon>Pterygota</taxon>
        <taxon>Neoptera</taxon>
        <taxon>Endopterygota</taxon>
        <taxon>Diptera</taxon>
        <taxon>Nematocera</taxon>
        <taxon>Culicoidea</taxon>
        <taxon>Culicidae</taxon>
        <taxon>Anophelinae</taxon>
        <taxon>Anopheles</taxon>
    </lineage>
</organism>
<feature type="transmembrane region" description="Helical" evidence="1">
    <location>
        <begin position="29"/>
        <end position="48"/>
    </location>
</feature>
<proteinExistence type="predicted"/>
<dbReference type="AlphaFoldDB" id="A0A182UXJ2"/>
<keyword evidence="1" id="KW-1133">Transmembrane helix</keyword>
<dbReference type="Proteomes" id="UP000075903">
    <property type="component" value="Unassembled WGS sequence"/>
</dbReference>
<reference evidence="2" key="1">
    <citation type="submission" date="2020-05" db="UniProtKB">
        <authorList>
            <consortium name="EnsemblMetazoa"/>
        </authorList>
    </citation>
    <scope>IDENTIFICATION</scope>
    <source>
        <strain evidence="2">MAF</strain>
    </source>
</reference>
<keyword evidence="1" id="KW-0812">Transmembrane</keyword>